<dbReference type="Proteomes" id="UP000596660">
    <property type="component" value="Unplaced"/>
</dbReference>
<reference evidence="2" key="1">
    <citation type="journal article" date="2017" name="Nature">
        <title>The genome of Chenopodium quinoa.</title>
        <authorList>
            <person name="Jarvis D.E."/>
            <person name="Ho Y.S."/>
            <person name="Lightfoot D.J."/>
            <person name="Schmoeckel S.M."/>
            <person name="Li B."/>
            <person name="Borm T.J.A."/>
            <person name="Ohyanagi H."/>
            <person name="Mineta K."/>
            <person name="Michell C.T."/>
            <person name="Saber N."/>
            <person name="Kharbatia N.M."/>
            <person name="Rupper R.R."/>
            <person name="Sharp A.R."/>
            <person name="Dally N."/>
            <person name="Boughton B.A."/>
            <person name="Woo Y.H."/>
            <person name="Gao G."/>
            <person name="Schijlen E.G.W.M."/>
            <person name="Guo X."/>
            <person name="Momin A.A."/>
            <person name="Negrao S."/>
            <person name="Al-Babili S."/>
            <person name="Gehring C."/>
            <person name="Roessner U."/>
            <person name="Jung C."/>
            <person name="Murphy K."/>
            <person name="Arold S.T."/>
            <person name="Gojobori T."/>
            <person name="van der Linden C.G."/>
            <person name="van Loo E.N."/>
            <person name="Jellen E.N."/>
            <person name="Maughan P.J."/>
            <person name="Tester M."/>
        </authorList>
    </citation>
    <scope>NUCLEOTIDE SEQUENCE [LARGE SCALE GENOMIC DNA]</scope>
    <source>
        <strain evidence="2">cv. PI 614886</strain>
    </source>
</reference>
<feature type="region of interest" description="Disordered" evidence="1">
    <location>
        <begin position="325"/>
        <end position="369"/>
    </location>
</feature>
<protein>
    <submittedName>
        <fullName evidence="2">Uncharacterized protein</fullName>
    </submittedName>
</protein>
<reference evidence="2" key="2">
    <citation type="submission" date="2021-03" db="UniProtKB">
        <authorList>
            <consortium name="EnsemblPlants"/>
        </authorList>
    </citation>
    <scope>IDENTIFICATION</scope>
</reference>
<proteinExistence type="predicted"/>
<dbReference type="PANTHER" id="PTHR34835">
    <property type="entry name" value="OS07G0283600 PROTEIN-RELATED"/>
    <property type="match status" value="1"/>
</dbReference>
<accession>A0A803MJZ9</accession>
<organism evidence="2 3">
    <name type="scientific">Chenopodium quinoa</name>
    <name type="common">Quinoa</name>
    <dbReference type="NCBI Taxonomy" id="63459"/>
    <lineage>
        <taxon>Eukaryota</taxon>
        <taxon>Viridiplantae</taxon>
        <taxon>Streptophyta</taxon>
        <taxon>Embryophyta</taxon>
        <taxon>Tracheophyta</taxon>
        <taxon>Spermatophyta</taxon>
        <taxon>Magnoliopsida</taxon>
        <taxon>eudicotyledons</taxon>
        <taxon>Gunneridae</taxon>
        <taxon>Pentapetalae</taxon>
        <taxon>Caryophyllales</taxon>
        <taxon>Chenopodiaceae</taxon>
        <taxon>Chenopodioideae</taxon>
        <taxon>Atripliceae</taxon>
        <taxon>Chenopodium</taxon>
    </lineage>
</organism>
<dbReference type="EnsemblPlants" id="AUR62030732-RA">
    <property type="protein sequence ID" value="AUR62030732-RA:cds"/>
    <property type="gene ID" value="AUR62030732"/>
</dbReference>
<feature type="compositionally biased region" description="Basic and acidic residues" evidence="1">
    <location>
        <begin position="336"/>
        <end position="358"/>
    </location>
</feature>
<dbReference type="PANTHER" id="PTHR34835:SF90">
    <property type="entry name" value="AMINOTRANSFERASE-LIKE PLANT MOBILE DOMAIN-CONTAINING PROTEIN"/>
    <property type="match status" value="1"/>
</dbReference>
<name>A0A803MJZ9_CHEQI</name>
<dbReference type="AlphaFoldDB" id="A0A803MJZ9"/>
<sequence length="369" mass="43227">MKDVLINLSEKQKQAIRNIGFGGFLELDLPIHINSMLTENLVTNFDTERCCLMLPKRKQEIFLEAIDVHLAYGFPLGGKRIEQRNDESNLKWSKFLKAWRSKFGLKKGSPTNKRLIDRIQELKKEKSVSDEFLWNFVKIAELDWCTFVIEHLKDSISVWKKGNSYFTGPLPFLMVFYFDRLQRGGIEKPRKCPLISVWTKERIQVRYKFEKDHGFGYGKLLERMESIVGFLSKFGDLAKTLASNVKEMYGMLEQAKDLFVEEETTGKMQHLIDNIWCKYTTKTFVNQEEKKSPSILSQDQHVFDEPAFIEELDMVMDKAWKKFEETRSPKSPTVDLRSKEEEKDKNKEERNEENKDKNLLIPSPVVVNS</sequence>
<evidence type="ECO:0000256" key="1">
    <source>
        <dbReference type="SAM" id="MobiDB-lite"/>
    </source>
</evidence>
<evidence type="ECO:0000313" key="2">
    <source>
        <dbReference type="EnsemblPlants" id="AUR62030732-RA:cds"/>
    </source>
</evidence>
<dbReference type="Gramene" id="AUR62030732-RA">
    <property type="protein sequence ID" value="AUR62030732-RA:cds"/>
    <property type="gene ID" value="AUR62030732"/>
</dbReference>
<evidence type="ECO:0000313" key="3">
    <source>
        <dbReference type="Proteomes" id="UP000596660"/>
    </source>
</evidence>
<keyword evidence="3" id="KW-1185">Reference proteome</keyword>